<dbReference type="AlphaFoldDB" id="K8EYW8"/>
<feature type="region of interest" description="Disordered" evidence="1">
    <location>
        <begin position="753"/>
        <end position="772"/>
    </location>
</feature>
<feature type="signal peptide" evidence="3">
    <location>
        <begin position="1"/>
        <end position="22"/>
    </location>
</feature>
<dbReference type="PANTHER" id="PTHR14237:SF19">
    <property type="entry name" value="MITOCHONDRIAL AMIDOXIME REDUCING COMPONENT 1"/>
    <property type="match status" value="1"/>
</dbReference>
<dbReference type="InterPro" id="IPR005302">
    <property type="entry name" value="MoCF_Sase_C"/>
</dbReference>
<dbReference type="PANTHER" id="PTHR14237">
    <property type="entry name" value="MOLYBDOPTERIN COFACTOR SULFURASE MOSC"/>
    <property type="match status" value="1"/>
</dbReference>
<dbReference type="Proteomes" id="UP000198341">
    <property type="component" value="Chromosome 8"/>
</dbReference>
<accession>K8EYW8</accession>
<keyword evidence="2" id="KW-0472">Membrane</keyword>
<gene>
    <name evidence="5" type="ORF">Bathy08g00410</name>
</gene>
<evidence type="ECO:0000256" key="1">
    <source>
        <dbReference type="SAM" id="MobiDB-lite"/>
    </source>
</evidence>
<feature type="compositionally biased region" description="Basic and acidic residues" evidence="1">
    <location>
        <begin position="753"/>
        <end position="768"/>
    </location>
</feature>
<dbReference type="RefSeq" id="XP_007511584.1">
    <property type="nucleotide sequence ID" value="XM_007511522.1"/>
</dbReference>
<dbReference type="GO" id="GO:0030151">
    <property type="term" value="F:molybdenum ion binding"/>
    <property type="evidence" value="ECO:0007669"/>
    <property type="project" value="InterPro"/>
</dbReference>
<feature type="region of interest" description="Disordered" evidence="1">
    <location>
        <begin position="160"/>
        <end position="180"/>
    </location>
</feature>
<dbReference type="InterPro" id="IPR011037">
    <property type="entry name" value="Pyrv_Knase-like_insert_dom_sf"/>
</dbReference>
<evidence type="ECO:0000259" key="4">
    <source>
        <dbReference type="PROSITE" id="PS51340"/>
    </source>
</evidence>
<name>K8EYW8_9CHLO</name>
<evidence type="ECO:0000313" key="5">
    <source>
        <dbReference type="EMBL" id="CCO17705.1"/>
    </source>
</evidence>
<feature type="transmembrane region" description="Helical" evidence="2">
    <location>
        <begin position="367"/>
        <end position="386"/>
    </location>
</feature>
<dbReference type="EMBL" id="FO082271">
    <property type="protein sequence ID" value="CCO17705.1"/>
    <property type="molecule type" value="Genomic_DNA"/>
</dbReference>
<feature type="domain" description="MOSC" evidence="4">
    <location>
        <begin position="755"/>
        <end position="941"/>
    </location>
</feature>
<keyword evidence="2" id="KW-1133">Transmembrane helix</keyword>
<dbReference type="GO" id="GO:0030170">
    <property type="term" value="F:pyridoxal phosphate binding"/>
    <property type="evidence" value="ECO:0007669"/>
    <property type="project" value="InterPro"/>
</dbReference>
<dbReference type="OrthoDB" id="17255at2759"/>
<keyword evidence="6" id="KW-1185">Reference proteome</keyword>
<dbReference type="Pfam" id="PF03476">
    <property type="entry name" value="MOSC_N"/>
    <property type="match status" value="1"/>
</dbReference>
<keyword evidence="2" id="KW-0812">Transmembrane</keyword>
<dbReference type="Pfam" id="PF03473">
    <property type="entry name" value="MOSC"/>
    <property type="match status" value="1"/>
</dbReference>
<evidence type="ECO:0000256" key="3">
    <source>
        <dbReference type="SAM" id="SignalP"/>
    </source>
</evidence>
<dbReference type="eggNOG" id="KOG2362">
    <property type="taxonomic scope" value="Eukaryota"/>
</dbReference>
<dbReference type="STRING" id="41875.K8EYW8"/>
<dbReference type="PROSITE" id="PS51340">
    <property type="entry name" value="MOSC"/>
    <property type="match status" value="1"/>
</dbReference>
<dbReference type="GeneID" id="19014020"/>
<evidence type="ECO:0000313" key="6">
    <source>
        <dbReference type="Proteomes" id="UP000198341"/>
    </source>
</evidence>
<feature type="region of interest" description="Disordered" evidence="1">
    <location>
        <begin position="840"/>
        <end position="861"/>
    </location>
</feature>
<keyword evidence="3" id="KW-0732">Signal</keyword>
<feature type="chain" id="PRO_5003919758" evidence="3">
    <location>
        <begin position="23"/>
        <end position="954"/>
    </location>
</feature>
<dbReference type="SUPFAM" id="SSF141673">
    <property type="entry name" value="MOSC N-terminal domain-like"/>
    <property type="match status" value="1"/>
</dbReference>
<organism evidence="5 6">
    <name type="scientific">Bathycoccus prasinos</name>
    <dbReference type="NCBI Taxonomy" id="41875"/>
    <lineage>
        <taxon>Eukaryota</taxon>
        <taxon>Viridiplantae</taxon>
        <taxon>Chlorophyta</taxon>
        <taxon>Mamiellophyceae</taxon>
        <taxon>Mamiellales</taxon>
        <taxon>Bathycoccaceae</taxon>
        <taxon>Bathycoccus</taxon>
    </lineage>
</organism>
<protein>
    <submittedName>
        <fullName evidence="5">MOSC domain-containing protein</fullName>
    </submittedName>
</protein>
<sequence>MHRHRRWCVALVLFLFLSGAVANSSRIAETRQREEKKEDKKTLAFSYDTNDNKRVALGARFLEDDQLDSQEECMRDAFFSIFNQHHHHGGGRRFKGSEEDIFCELLVQAKDKDALKCLVAVNAVSCRLERSKVKSRLGKCNKKRFDGGCERCALKRIGGSDDDDDDDDDDDGRDGEDTKNSNGLKGLFKFLFYDEDEDEDDDDNENNADGMDEEEEEDEDETTRRNFFSVTKATELNMYFQALSRVESECAQHEQRFRALRASRELSEFFKRIELSELEAKKSVENSMERLRAMEFEIKTSVHETLLETQNVHNQTRERLNLTLTRVQEAQNAVEKLTAFAKVHSMRLKELAITFNRMRDALSKSSLVFFFFVWWFVFGTSFVPHALRTFLRESLRQILGAVLCSHAIEIALVPRFVEYYYRQQYQIKETAEEEREEDIDIELLIAQATQLVRVTVATTVAVRSIRTTMLKNKREKSRLLEQEAFASSLRRVETDVRALLAERRGREEEQEEEVKRGRRGRVVVKALLPPSRRQEDDSDDSDEISEKTKKTKKTKKKMKEDFKEEIKISRLTVYPLKSCKGIDVKRARLTETGFEWDRCFCVIDKDGEFISQRTVPELALVETEFRGAIFEDDEEDDDFDDENSTMERVMREDVNDDGVNDVNETESMMKDAKLILRSPNCADECEIPLLARKEDMSGEVECSVWDYCGVHLAESDAVNEWISRAIRVPGAKIVRWIGTGGIPERFNKYVSTSDRKSRPKRPLDERYAKNGGETAFSDGYPVLLAHESSLDDLQKRVVMGKELFNLAGSEVKMNRFRPNVVVSGGKEWAEDKWLKIETRARKSKSDGGGGGGERGGDEGGLSWDLVKPCSRCTIPDINQETGIFDKNREVSRALQKFRSGTVLNSQTKSWANEVFFGWNMITSAPGGGGLKISVGDVVTAKELRPNLSGGGGFM</sequence>
<proteinExistence type="predicted"/>
<feature type="compositionally biased region" description="Acidic residues" evidence="1">
    <location>
        <begin position="160"/>
        <end position="174"/>
    </location>
</feature>
<feature type="compositionally biased region" description="Acidic residues" evidence="1">
    <location>
        <begin position="197"/>
        <end position="221"/>
    </location>
</feature>
<dbReference type="InterPro" id="IPR005303">
    <property type="entry name" value="MOCOS_middle"/>
</dbReference>
<dbReference type="KEGG" id="bpg:Bathy08g00410"/>
<dbReference type="SUPFAM" id="SSF50800">
    <property type="entry name" value="PK beta-barrel domain-like"/>
    <property type="match status" value="1"/>
</dbReference>
<evidence type="ECO:0000256" key="2">
    <source>
        <dbReference type="SAM" id="Phobius"/>
    </source>
</evidence>
<feature type="region of interest" description="Disordered" evidence="1">
    <location>
        <begin position="528"/>
        <end position="556"/>
    </location>
</feature>
<reference evidence="5 6" key="1">
    <citation type="submission" date="2011-10" db="EMBL/GenBank/DDBJ databases">
        <authorList>
            <person name="Genoscope - CEA"/>
        </authorList>
    </citation>
    <scope>NUCLEOTIDE SEQUENCE [LARGE SCALE GENOMIC DNA]</scope>
    <source>
        <strain evidence="5 6">RCC 1105</strain>
    </source>
</reference>
<dbReference type="GO" id="GO:0003824">
    <property type="term" value="F:catalytic activity"/>
    <property type="evidence" value="ECO:0007669"/>
    <property type="project" value="InterPro"/>
</dbReference>
<feature type="region of interest" description="Disordered" evidence="1">
    <location>
        <begin position="197"/>
        <end position="225"/>
    </location>
</feature>